<reference evidence="7" key="1">
    <citation type="submission" date="2025-08" db="UniProtKB">
        <authorList>
            <consortium name="RefSeq"/>
        </authorList>
    </citation>
    <scope>IDENTIFICATION</scope>
    <source>
        <tissue evidence="7">Whole Larva</tissue>
    </source>
</reference>
<dbReference type="InterPro" id="IPR036728">
    <property type="entry name" value="PBP_GOBP_sf"/>
</dbReference>
<evidence type="ECO:0000256" key="2">
    <source>
        <dbReference type="ARBA" id="ARBA00008098"/>
    </source>
</evidence>
<evidence type="ECO:0000256" key="3">
    <source>
        <dbReference type="ARBA" id="ARBA00022525"/>
    </source>
</evidence>
<evidence type="ECO:0000256" key="5">
    <source>
        <dbReference type="SAM" id="SignalP"/>
    </source>
</evidence>
<dbReference type="SUPFAM" id="SSF47565">
    <property type="entry name" value="Insect pheromone/odorant-binding proteins"/>
    <property type="match status" value="1"/>
</dbReference>
<evidence type="ECO:0000256" key="1">
    <source>
        <dbReference type="ARBA" id="ARBA00004613"/>
    </source>
</evidence>
<dbReference type="CDD" id="cd23992">
    <property type="entry name" value="PBP_GOBP"/>
    <property type="match status" value="1"/>
</dbReference>
<protein>
    <submittedName>
        <fullName evidence="7">Uncharacterized protein LOC108567218</fullName>
    </submittedName>
</protein>
<comment type="subcellular location">
    <subcellularLocation>
        <location evidence="1">Secreted</location>
    </subcellularLocation>
</comment>
<dbReference type="RefSeq" id="XP_017783042.1">
    <property type="nucleotide sequence ID" value="XM_017927553.1"/>
</dbReference>
<sequence length="136" mass="14792">MKTCAIILLVASVAFAHEVNLTEEQKAKLAEIKKECISSSGVALDEVEHAKKGVFAEDEKLKDFLFCLAQKIGFMDKDGQFKKDVITAKITANHGEQIAKEVVDVCTAKTEVNGPETSLALAKCLSEKSKQHVSIV</sequence>
<keyword evidence="3" id="KW-0964">Secreted</keyword>
<proteinExistence type="inferred from homology"/>
<dbReference type="PANTHER" id="PTHR11857">
    <property type="entry name" value="ODORANT BINDING PROTEIN-RELATED"/>
    <property type="match status" value="1"/>
</dbReference>
<evidence type="ECO:0000313" key="7">
    <source>
        <dbReference type="RefSeq" id="XP_017783042.1"/>
    </source>
</evidence>
<keyword evidence="4 5" id="KW-0732">Signal</keyword>
<evidence type="ECO:0000313" key="6">
    <source>
        <dbReference type="Proteomes" id="UP000695000"/>
    </source>
</evidence>
<feature type="chain" id="PRO_5045153201" evidence="5">
    <location>
        <begin position="17"/>
        <end position="136"/>
    </location>
</feature>
<evidence type="ECO:0000256" key="4">
    <source>
        <dbReference type="ARBA" id="ARBA00022729"/>
    </source>
</evidence>
<gene>
    <name evidence="7" type="primary">LOC108567218</name>
</gene>
<dbReference type="InterPro" id="IPR006170">
    <property type="entry name" value="PBP/GOBP"/>
</dbReference>
<dbReference type="PANTHER" id="PTHR11857:SF43">
    <property type="entry name" value="GEO07291P1-RELATED"/>
    <property type="match status" value="1"/>
</dbReference>
<feature type="signal peptide" evidence="5">
    <location>
        <begin position="1"/>
        <end position="16"/>
    </location>
</feature>
<dbReference type="Pfam" id="PF01395">
    <property type="entry name" value="PBP_GOBP"/>
    <property type="match status" value="1"/>
</dbReference>
<organism evidence="6 7">
    <name type="scientific">Nicrophorus vespilloides</name>
    <name type="common">Boreal carrion beetle</name>
    <dbReference type="NCBI Taxonomy" id="110193"/>
    <lineage>
        <taxon>Eukaryota</taxon>
        <taxon>Metazoa</taxon>
        <taxon>Ecdysozoa</taxon>
        <taxon>Arthropoda</taxon>
        <taxon>Hexapoda</taxon>
        <taxon>Insecta</taxon>
        <taxon>Pterygota</taxon>
        <taxon>Neoptera</taxon>
        <taxon>Endopterygota</taxon>
        <taxon>Coleoptera</taxon>
        <taxon>Polyphaga</taxon>
        <taxon>Staphyliniformia</taxon>
        <taxon>Silphidae</taxon>
        <taxon>Nicrophorinae</taxon>
        <taxon>Nicrophorus</taxon>
    </lineage>
</organism>
<dbReference type="GeneID" id="108567218"/>
<dbReference type="SMART" id="SM00708">
    <property type="entry name" value="PhBP"/>
    <property type="match status" value="1"/>
</dbReference>
<keyword evidence="6" id="KW-1185">Reference proteome</keyword>
<name>A0ABM1N892_NICVS</name>
<accession>A0ABM1N892</accession>
<dbReference type="Proteomes" id="UP000695000">
    <property type="component" value="Unplaced"/>
</dbReference>
<comment type="similarity">
    <text evidence="2">Belongs to the PBP/GOBP family.</text>
</comment>
<dbReference type="Gene3D" id="1.10.238.20">
    <property type="entry name" value="Pheromone/general odorant binding protein domain"/>
    <property type="match status" value="1"/>
</dbReference>